<protein>
    <submittedName>
        <fullName evidence="1">Uncharacterized protein</fullName>
    </submittedName>
</protein>
<keyword evidence="2" id="KW-1185">Reference proteome</keyword>
<evidence type="ECO:0000313" key="1">
    <source>
        <dbReference type="EMBL" id="EFX73180.1"/>
    </source>
</evidence>
<dbReference type="InParanoid" id="E9H4P0"/>
<organism evidence="1 2">
    <name type="scientific">Daphnia pulex</name>
    <name type="common">Water flea</name>
    <dbReference type="NCBI Taxonomy" id="6669"/>
    <lineage>
        <taxon>Eukaryota</taxon>
        <taxon>Metazoa</taxon>
        <taxon>Ecdysozoa</taxon>
        <taxon>Arthropoda</taxon>
        <taxon>Crustacea</taxon>
        <taxon>Branchiopoda</taxon>
        <taxon>Diplostraca</taxon>
        <taxon>Cladocera</taxon>
        <taxon>Anomopoda</taxon>
        <taxon>Daphniidae</taxon>
        <taxon>Daphnia</taxon>
    </lineage>
</organism>
<dbReference type="Proteomes" id="UP000000305">
    <property type="component" value="Unassembled WGS sequence"/>
</dbReference>
<accession>E9H4P0</accession>
<dbReference type="KEGG" id="dpx:DAPPUDRAFT_253368"/>
<gene>
    <name evidence="1" type="ORF">DAPPUDRAFT_253368</name>
</gene>
<dbReference type="HOGENOM" id="CLU_3016327_0_0_1"/>
<proteinExistence type="predicted"/>
<dbReference type="EMBL" id="GL732592">
    <property type="protein sequence ID" value="EFX73180.1"/>
    <property type="molecule type" value="Genomic_DNA"/>
</dbReference>
<evidence type="ECO:0000313" key="2">
    <source>
        <dbReference type="Proteomes" id="UP000000305"/>
    </source>
</evidence>
<dbReference type="AlphaFoldDB" id="E9H4P0"/>
<reference evidence="1 2" key="1">
    <citation type="journal article" date="2011" name="Science">
        <title>The ecoresponsive genome of Daphnia pulex.</title>
        <authorList>
            <person name="Colbourne J.K."/>
            <person name="Pfrender M.E."/>
            <person name="Gilbert D."/>
            <person name="Thomas W.K."/>
            <person name="Tucker A."/>
            <person name="Oakley T.H."/>
            <person name="Tokishita S."/>
            <person name="Aerts A."/>
            <person name="Arnold G.J."/>
            <person name="Basu M.K."/>
            <person name="Bauer D.J."/>
            <person name="Caceres C.E."/>
            <person name="Carmel L."/>
            <person name="Casola C."/>
            <person name="Choi J.H."/>
            <person name="Detter J.C."/>
            <person name="Dong Q."/>
            <person name="Dusheyko S."/>
            <person name="Eads B.D."/>
            <person name="Frohlich T."/>
            <person name="Geiler-Samerotte K.A."/>
            <person name="Gerlach D."/>
            <person name="Hatcher P."/>
            <person name="Jogdeo S."/>
            <person name="Krijgsveld J."/>
            <person name="Kriventseva E.V."/>
            <person name="Kultz D."/>
            <person name="Laforsch C."/>
            <person name="Lindquist E."/>
            <person name="Lopez J."/>
            <person name="Manak J.R."/>
            <person name="Muller J."/>
            <person name="Pangilinan J."/>
            <person name="Patwardhan R.P."/>
            <person name="Pitluck S."/>
            <person name="Pritham E.J."/>
            <person name="Rechtsteiner A."/>
            <person name="Rho M."/>
            <person name="Rogozin I.B."/>
            <person name="Sakarya O."/>
            <person name="Salamov A."/>
            <person name="Schaack S."/>
            <person name="Shapiro H."/>
            <person name="Shiga Y."/>
            <person name="Skalitzky C."/>
            <person name="Smith Z."/>
            <person name="Souvorov A."/>
            <person name="Sung W."/>
            <person name="Tang Z."/>
            <person name="Tsuchiya D."/>
            <person name="Tu H."/>
            <person name="Vos H."/>
            <person name="Wang M."/>
            <person name="Wolf Y.I."/>
            <person name="Yamagata H."/>
            <person name="Yamada T."/>
            <person name="Ye Y."/>
            <person name="Shaw J.R."/>
            <person name="Andrews J."/>
            <person name="Crease T.J."/>
            <person name="Tang H."/>
            <person name="Lucas S.M."/>
            <person name="Robertson H.M."/>
            <person name="Bork P."/>
            <person name="Koonin E.V."/>
            <person name="Zdobnov E.M."/>
            <person name="Grigoriev I.V."/>
            <person name="Lynch M."/>
            <person name="Boore J.L."/>
        </authorList>
    </citation>
    <scope>NUCLEOTIDE SEQUENCE [LARGE SCALE GENOMIC DNA]</scope>
</reference>
<name>E9H4P0_DAPPU</name>
<sequence length="56" mass="6046">MENSRKPKTLTQQHALMGYKGKPAGHISLVGGAKKGANCDEVDPSQFRLTCCEVIT</sequence>